<protein>
    <submittedName>
        <fullName evidence="1">Uncharacterized protein</fullName>
    </submittedName>
</protein>
<evidence type="ECO:0000313" key="1">
    <source>
        <dbReference type="EMBL" id="ETV75052.1"/>
    </source>
</evidence>
<gene>
    <name evidence="1" type="ORF">H257_10652</name>
</gene>
<reference evidence="1" key="1">
    <citation type="submission" date="2013-12" db="EMBL/GenBank/DDBJ databases">
        <title>The Genome Sequence of Aphanomyces astaci APO3.</title>
        <authorList>
            <consortium name="The Broad Institute Genomics Platform"/>
            <person name="Russ C."/>
            <person name="Tyler B."/>
            <person name="van West P."/>
            <person name="Dieguez-Uribeondo J."/>
            <person name="Young S.K."/>
            <person name="Zeng Q."/>
            <person name="Gargeya S."/>
            <person name="Fitzgerald M."/>
            <person name="Abouelleil A."/>
            <person name="Alvarado L."/>
            <person name="Chapman S.B."/>
            <person name="Gainer-Dewar J."/>
            <person name="Goldberg J."/>
            <person name="Griggs A."/>
            <person name="Gujja S."/>
            <person name="Hansen M."/>
            <person name="Howarth C."/>
            <person name="Imamovic A."/>
            <person name="Ireland A."/>
            <person name="Larimer J."/>
            <person name="McCowan C."/>
            <person name="Murphy C."/>
            <person name="Pearson M."/>
            <person name="Poon T.W."/>
            <person name="Priest M."/>
            <person name="Roberts A."/>
            <person name="Saif S."/>
            <person name="Shea T."/>
            <person name="Sykes S."/>
            <person name="Wortman J."/>
            <person name="Nusbaum C."/>
            <person name="Birren B."/>
        </authorList>
    </citation>
    <scope>NUCLEOTIDE SEQUENCE [LARGE SCALE GENOMIC DNA]</scope>
    <source>
        <strain evidence="1">APO3</strain>
    </source>
</reference>
<dbReference type="AlphaFoldDB" id="W4G5S7"/>
<organism evidence="1">
    <name type="scientific">Aphanomyces astaci</name>
    <name type="common">Crayfish plague agent</name>
    <dbReference type="NCBI Taxonomy" id="112090"/>
    <lineage>
        <taxon>Eukaryota</taxon>
        <taxon>Sar</taxon>
        <taxon>Stramenopiles</taxon>
        <taxon>Oomycota</taxon>
        <taxon>Saprolegniomycetes</taxon>
        <taxon>Saprolegniales</taxon>
        <taxon>Verrucalvaceae</taxon>
        <taxon>Aphanomyces</taxon>
    </lineage>
</organism>
<dbReference type="EMBL" id="KI913142">
    <property type="protein sequence ID" value="ETV75052.1"/>
    <property type="molecule type" value="Genomic_DNA"/>
</dbReference>
<dbReference type="VEuPathDB" id="FungiDB:H257_10652"/>
<sequence length="108" mass="11487">MTGMAMERHPFDALTWPEFKGLHVVVDGGSECMQGGLYSHTGNIMANIQAGSAVIVQPSELSIDCFGVGDKVKLQPAHRRVIGCLVAVVATSSPVGLKKWGYVVHHTG</sequence>
<dbReference type="GeneID" id="20812648"/>
<name>W4G5S7_APHAT</name>
<dbReference type="RefSeq" id="XP_009835556.1">
    <property type="nucleotide sequence ID" value="XM_009837254.1"/>
</dbReference>
<accession>W4G5S7</accession>
<proteinExistence type="predicted"/>